<accession>A0A7J8VY27</accession>
<dbReference type="SUPFAM" id="SSF53098">
    <property type="entry name" value="Ribonuclease H-like"/>
    <property type="match status" value="1"/>
</dbReference>
<evidence type="ECO:0000313" key="3">
    <source>
        <dbReference type="EMBL" id="MBA0667717.1"/>
    </source>
</evidence>
<dbReference type="AlphaFoldDB" id="A0A7J8VY27"/>
<keyword evidence="1" id="KW-0472">Membrane</keyword>
<evidence type="ECO:0000256" key="1">
    <source>
        <dbReference type="SAM" id="Phobius"/>
    </source>
</evidence>
<proteinExistence type="predicted"/>
<organism evidence="3 4">
    <name type="scientific">Gossypium klotzschianum</name>
    <dbReference type="NCBI Taxonomy" id="34286"/>
    <lineage>
        <taxon>Eukaryota</taxon>
        <taxon>Viridiplantae</taxon>
        <taxon>Streptophyta</taxon>
        <taxon>Embryophyta</taxon>
        <taxon>Tracheophyta</taxon>
        <taxon>Spermatophyta</taxon>
        <taxon>Magnoliopsida</taxon>
        <taxon>eudicotyledons</taxon>
        <taxon>Gunneridae</taxon>
        <taxon>Pentapetalae</taxon>
        <taxon>rosids</taxon>
        <taxon>malvids</taxon>
        <taxon>Malvales</taxon>
        <taxon>Malvaceae</taxon>
        <taxon>Malvoideae</taxon>
        <taxon>Gossypium</taxon>
    </lineage>
</organism>
<protein>
    <recommendedName>
        <fullName evidence="2">HAT C-terminal dimerisation domain-containing protein</fullName>
    </recommendedName>
</protein>
<evidence type="ECO:0000259" key="2">
    <source>
        <dbReference type="Pfam" id="PF05699"/>
    </source>
</evidence>
<feature type="domain" description="HAT C-terminal dimerisation" evidence="2">
    <location>
        <begin position="84"/>
        <end position="145"/>
    </location>
</feature>
<dbReference type="PANTHER" id="PTHR23272">
    <property type="entry name" value="BED FINGER-RELATED"/>
    <property type="match status" value="1"/>
</dbReference>
<dbReference type="InterPro" id="IPR008906">
    <property type="entry name" value="HATC_C_dom"/>
</dbReference>
<dbReference type="Pfam" id="PF05699">
    <property type="entry name" value="Dimer_Tnp_hAT"/>
    <property type="match status" value="1"/>
</dbReference>
<dbReference type="OrthoDB" id="998652at2759"/>
<dbReference type="PANTHER" id="PTHR23272:SF189">
    <property type="entry name" value="ZINC FINGER BED DOMAIN-CONTAINING PROTEIN RICESLEEPER 1-LIKE"/>
    <property type="match status" value="1"/>
</dbReference>
<feature type="transmembrane region" description="Helical" evidence="1">
    <location>
        <begin position="16"/>
        <end position="38"/>
    </location>
</feature>
<dbReference type="Proteomes" id="UP000593573">
    <property type="component" value="Unassembled WGS sequence"/>
</dbReference>
<dbReference type="PROSITE" id="PS51257">
    <property type="entry name" value="PROKAR_LIPOPROTEIN"/>
    <property type="match status" value="1"/>
</dbReference>
<dbReference type="EMBL" id="JABFAB010000013">
    <property type="protein sequence ID" value="MBA0667717.1"/>
    <property type="molecule type" value="Genomic_DNA"/>
</dbReference>
<comment type="caution">
    <text evidence="3">The sequence shown here is derived from an EMBL/GenBank/DDBJ whole genome shotgun (WGS) entry which is preliminary data.</text>
</comment>
<keyword evidence="1" id="KW-0812">Transmembrane</keyword>
<sequence>MCCNFRSSLQVKYVYFFYYILGYSCFKICANHYLKLLFDEYAKNTKSMYSFMARIFNVSDNDPIDSSLHQLNVYRIYFGGDCDEKPKFELNRQINVLDYWSKSSIQYSELSFFARHLLKIPISIVASETTFRMGKKVITSLRSSL</sequence>
<reference evidence="3 4" key="1">
    <citation type="journal article" date="2019" name="Genome Biol. Evol.">
        <title>Insights into the evolution of the New World diploid cottons (Gossypium, subgenus Houzingenia) based on genome sequencing.</title>
        <authorList>
            <person name="Grover C.E."/>
            <person name="Arick M.A. 2nd"/>
            <person name="Thrash A."/>
            <person name="Conover J.L."/>
            <person name="Sanders W.S."/>
            <person name="Peterson D.G."/>
            <person name="Frelichowski J.E."/>
            <person name="Scheffler J.A."/>
            <person name="Scheffler B.E."/>
            <person name="Wendel J.F."/>
        </authorList>
    </citation>
    <scope>NUCLEOTIDE SEQUENCE [LARGE SCALE GENOMIC DNA]</scope>
    <source>
        <strain evidence="3">57</strain>
        <tissue evidence="3">Leaf</tissue>
    </source>
</reference>
<dbReference type="InterPro" id="IPR012337">
    <property type="entry name" value="RNaseH-like_sf"/>
</dbReference>
<dbReference type="GO" id="GO:0046983">
    <property type="term" value="F:protein dimerization activity"/>
    <property type="evidence" value="ECO:0007669"/>
    <property type="project" value="InterPro"/>
</dbReference>
<name>A0A7J8VY27_9ROSI</name>
<gene>
    <name evidence="3" type="ORF">Goklo_000772</name>
</gene>
<keyword evidence="1" id="KW-1133">Transmembrane helix</keyword>
<keyword evidence="4" id="KW-1185">Reference proteome</keyword>
<evidence type="ECO:0000313" key="4">
    <source>
        <dbReference type="Proteomes" id="UP000593573"/>
    </source>
</evidence>